<feature type="compositionally biased region" description="Low complexity" evidence="1">
    <location>
        <begin position="513"/>
        <end position="523"/>
    </location>
</feature>
<feature type="region of interest" description="Disordered" evidence="1">
    <location>
        <begin position="828"/>
        <end position="896"/>
    </location>
</feature>
<dbReference type="AlphaFoldDB" id="A0A8J4BF86"/>
<gene>
    <name evidence="2" type="ORF">Vafri_14966</name>
</gene>
<organism evidence="2 3">
    <name type="scientific">Volvox africanus</name>
    <dbReference type="NCBI Taxonomy" id="51714"/>
    <lineage>
        <taxon>Eukaryota</taxon>
        <taxon>Viridiplantae</taxon>
        <taxon>Chlorophyta</taxon>
        <taxon>core chlorophytes</taxon>
        <taxon>Chlorophyceae</taxon>
        <taxon>CS clade</taxon>
        <taxon>Chlamydomonadales</taxon>
        <taxon>Volvocaceae</taxon>
        <taxon>Volvox</taxon>
    </lineage>
</organism>
<dbReference type="Proteomes" id="UP000747399">
    <property type="component" value="Unassembled WGS sequence"/>
</dbReference>
<keyword evidence="3" id="KW-1185">Reference proteome</keyword>
<accession>A0A8J4BF86</accession>
<feature type="compositionally biased region" description="Polar residues" evidence="1">
    <location>
        <begin position="846"/>
        <end position="863"/>
    </location>
</feature>
<feature type="region of interest" description="Disordered" evidence="1">
    <location>
        <begin position="504"/>
        <end position="523"/>
    </location>
</feature>
<feature type="region of interest" description="Disordered" evidence="1">
    <location>
        <begin position="399"/>
        <end position="427"/>
    </location>
</feature>
<feature type="compositionally biased region" description="Basic residues" evidence="1">
    <location>
        <begin position="408"/>
        <end position="422"/>
    </location>
</feature>
<name>A0A8J4BF86_9CHLO</name>
<sequence>MGLWEILYYGNKGMAIGKPSVPLRRVIRPLRPPPCKYDSPGNDNMLTARNMLSNDVCCVQQHSRAGLRQQNSGERAAARSNILTDIWQRAAAHDEKWLDSAAVVASDGGRHSRHTGRAGTFIVRSIRTWSEAAQLLDVTGGQEGCPPPQLQLELLLQSRLFRNSLGVAAGVVIVAAEGQQGNLGRSGPAASGETQAHEKTKQRVQGRNLSAGFTTRAQFDPQDASLWPSDFLRSGDFFYYSAEDNPSSMHAPELLATCDGRRPMASGSPSTFGAAAAVDPTAAADDASWQAHWELEWEVQVQRHATWLQEPHPSWALPMSLQPCSGASSQEVPQAAMRTCAAVMLPGHTAAALESTPSDVGMPSVARLNQYCPIPPMRTLTAGVAQQTSTIVNEQFLMPTNNGNQKQQKNKQQRPPKQKQRKALTDPVAEQHVVSSCNLNFDGVSSTCSADDKALVAEVLLRVVYDAAVKQPHAWTNEEVATLLRRVTKIAYRYPGLLSAQTDRQVSRDYKSPQAAAAPAPLPMQRPSYRRNIAVGISSGQSPGVFQCRAPTNTYTPCARIAMSDSGSSSAGENNVSAVGLRQPAVGAELRVWLQQLLLRVDGMLMPNWSKLQNQVGDRNATPGALAAVPGSEGSQIVSAKVASRRSDLVLKSEDVTDPVPATSADETVPPLTVSAAVWAVRAAAALQLRLSPEGAVRRRLLVELRTRRLSCRVRRQQSQLWMETTRVQNPEEPQLQLRPYVERPLGRQGSQPLRGEVPGHRLGASGRARVSGRRELRSVSLRTRLDPSKAADMLWAFAMLGWQMPRFELDRALRVVSESSPRRVLLRPSRLLGSPAKPDSANPDAPTTDSVSRTRTCTQSPARPTANVAGLEAARDEDSRAIGSRGSSTDGHGVRSFRTAGCGGVHVGGGRSKPCGLSGLKPSQLTGVAWAAVQLSEALGQEGVTAVWAAQLFAATQTKLCRFSPSQLVDLVWSIGRGRRVPTGPWRREMAAALLAAAPRLVPWQAARAAAALAKLRVTVPYKVASAMLTALHSNLTAAQASDVAAMVWALPYITYPYTELFVRRHRRLLLDFAIITQAALPSLQPSQLVQLADGFARLQQLPGAEWMRLHREACIRLKSRFSEVNRRKIRQAYASMLNL</sequence>
<protein>
    <submittedName>
        <fullName evidence="2">Uncharacterized protein</fullName>
    </submittedName>
</protein>
<dbReference type="EMBL" id="BNCO01000039">
    <property type="protein sequence ID" value="GIL60350.1"/>
    <property type="molecule type" value="Genomic_DNA"/>
</dbReference>
<proteinExistence type="predicted"/>
<feature type="region of interest" description="Disordered" evidence="1">
    <location>
        <begin position="181"/>
        <end position="205"/>
    </location>
</feature>
<reference evidence="2" key="1">
    <citation type="journal article" date="2021" name="Proc. Natl. Acad. Sci. U.S.A.">
        <title>Three genomes in the algal genus Volvox reveal the fate of a haploid sex-determining region after a transition to homothallism.</title>
        <authorList>
            <person name="Yamamoto K."/>
            <person name="Hamaji T."/>
            <person name="Kawai-Toyooka H."/>
            <person name="Matsuzaki R."/>
            <person name="Takahashi F."/>
            <person name="Nishimura Y."/>
            <person name="Kawachi M."/>
            <person name="Noguchi H."/>
            <person name="Minakuchi Y."/>
            <person name="Umen J.G."/>
            <person name="Toyoda A."/>
            <person name="Nozaki H."/>
        </authorList>
    </citation>
    <scope>NUCLEOTIDE SEQUENCE</scope>
    <source>
        <strain evidence="2">NIES-3780</strain>
    </source>
</reference>
<evidence type="ECO:0000313" key="2">
    <source>
        <dbReference type="EMBL" id="GIL60350.1"/>
    </source>
</evidence>
<feature type="region of interest" description="Disordered" evidence="1">
    <location>
        <begin position="747"/>
        <end position="770"/>
    </location>
</feature>
<evidence type="ECO:0000256" key="1">
    <source>
        <dbReference type="SAM" id="MobiDB-lite"/>
    </source>
</evidence>
<comment type="caution">
    <text evidence="2">The sequence shown here is derived from an EMBL/GenBank/DDBJ whole genome shotgun (WGS) entry which is preliminary data.</text>
</comment>
<evidence type="ECO:0000313" key="3">
    <source>
        <dbReference type="Proteomes" id="UP000747399"/>
    </source>
</evidence>